<feature type="compositionally biased region" description="Polar residues" evidence="1">
    <location>
        <begin position="8"/>
        <end position="17"/>
    </location>
</feature>
<dbReference type="Proteomes" id="UP001163104">
    <property type="component" value="Chromosome"/>
</dbReference>
<gene>
    <name evidence="2" type="ORF">OD459_03955</name>
</gene>
<sequence length="50" mass="5817">MKKDKSNEGINNQNGSSKDIMMHRVNQVFDKMAEDVRGMVGENNSRKYKR</sequence>
<organism evidence="2 3">
    <name type="scientific">Cytobacillus firmus</name>
    <name type="common">Bacillus firmus</name>
    <dbReference type="NCBI Taxonomy" id="1399"/>
    <lineage>
        <taxon>Bacteria</taxon>
        <taxon>Bacillati</taxon>
        <taxon>Bacillota</taxon>
        <taxon>Bacilli</taxon>
        <taxon>Bacillales</taxon>
        <taxon>Bacillaceae</taxon>
        <taxon>Cytobacillus</taxon>
    </lineage>
</organism>
<dbReference type="AlphaFoldDB" id="A0AA46PA01"/>
<evidence type="ECO:0000313" key="3">
    <source>
        <dbReference type="Proteomes" id="UP001163104"/>
    </source>
</evidence>
<dbReference type="RefSeq" id="WP_263599732.1">
    <property type="nucleotide sequence ID" value="NZ_CP107027.1"/>
</dbReference>
<proteinExistence type="predicted"/>
<evidence type="ECO:0000256" key="1">
    <source>
        <dbReference type="SAM" id="MobiDB-lite"/>
    </source>
</evidence>
<accession>A0AA46PA01</accession>
<dbReference type="EMBL" id="CP107027">
    <property type="protein sequence ID" value="UYG96196.1"/>
    <property type="molecule type" value="Genomic_DNA"/>
</dbReference>
<protein>
    <submittedName>
        <fullName evidence="2">Uncharacterized protein</fullName>
    </submittedName>
</protein>
<evidence type="ECO:0000313" key="2">
    <source>
        <dbReference type="EMBL" id="UYG96196.1"/>
    </source>
</evidence>
<feature type="region of interest" description="Disordered" evidence="1">
    <location>
        <begin position="1"/>
        <end position="21"/>
    </location>
</feature>
<reference evidence="2" key="1">
    <citation type="submission" date="2022-10" db="EMBL/GenBank/DDBJ databases">
        <title>Mechanism of multi-heavy metal repair in Cytobacillus Firmus M7.</title>
        <authorList>
            <person name="Li X."/>
            <person name="Yu C."/>
        </authorList>
    </citation>
    <scope>NUCLEOTIDE SEQUENCE</scope>
    <source>
        <strain evidence="2">M7</strain>
    </source>
</reference>
<name>A0AA46PA01_CYTFI</name>